<dbReference type="Gene3D" id="3.50.50.60">
    <property type="entry name" value="FAD/NAD(P)-binding domain"/>
    <property type="match status" value="2"/>
</dbReference>
<dbReference type="RefSeq" id="WP_343852547.1">
    <property type="nucleotide sequence ID" value="NZ_BAAAFI010000033.1"/>
</dbReference>
<dbReference type="EMBL" id="BAAAFI010000033">
    <property type="protein sequence ID" value="GAA0879782.1"/>
    <property type="molecule type" value="Genomic_DNA"/>
</dbReference>
<gene>
    <name evidence="2" type="primary">sqr</name>
    <name evidence="2" type="ORF">GCM10009119_27510</name>
</gene>
<dbReference type="InterPro" id="IPR023753">
    <property type="entry name" value="FAD/NAD-binding_dom"/>
</dbReference>
<dbReference type="SUPFAM" id="SSF51905">
    <property type="entry name" value="FAD/NAD(P)-binding domain"/>
    <property type="match status" value="2"/>
</dbReference>
<name>A0ABP3YI87_9BACT</name>
<dbReference type="Proteomes" id="UP001500469">
    <property type="component" value="Unassembled WGS sequence"/>
</dbReference>
<dbReference type="InterPro" id="IPR015904">
    <property type="entry name" value="Sulphide_quinone_reductase"/>
</dbReference>
<dbReference type="PANTHER" id="PTHR10632:SF2">
    <property type="entry name" value="SULFIDE:QUINONE OXIDOREDUCTASE, MITOCHONDRIAL"/>
    <property type="match status" value="1"/>
</dbReference>
<protein>
    <submittedName>
        <fullName evidence="2">Type II sulfide:quinone oxidoreductase Sqr</fullName>
    </submittedName>
</protein>
<dbReference type="InterPro" id="IPR036188">
    <property type="entry name" value="FAD/NAD-bd_sf"/>
</dbReference>
<keyword evidence="3" id="KW-1185">Reference proteome</keyword>
<reference evidence="3" key="1">
    <citation type="journal article" date="2019" name="Int. J. Syst. Evol. Microbiol.">
        <title>The Global Catalogue of Microorganisms (GCM) 10K type strain sequencing project: providing services to taxonomists for standard genome sequencing and annotation.</title>
        <authorList>
            <consortium name="The Broad Institute Genomics Platform"/>
            <consortium name="The Broad Institute Genome Sequencing Center for Infectious Disease"/>
            <person name="Wu L."/>
            <person name="Ma J."/>
        </authorList>
    </citation>
    <scope>NUCLEOTIDE SEQUENCE [LARGE SCALE GENOMIC DNA]</scope>
    <source>
        <strain evidence="3">JCM 16112</strain>
    </source>
</reference>
<organism evidence="2 3">
    <name type="scientific">Algoriphagus jejuensis</name>
    <dbReference type="NCBI Taxonomy" id="419934"/>
    <lineage>
        <taxon>Bacteria</taxon>
        <taxon>Pseudomonadati</taxon>
        <taxon>Bacteroidota</taxon>
        <taxon>Cytophagia</taxon>
        <taxon>Cytophagales</taxon>
        <taxon>Cyclobacteriaceae</taxon>
        <taxon>Algoriphagus</taxon>
    </lineage>
</organism>
<dbReference type="PANTHER" id="PTHR10632">
    <property type="entry name" value="SULFIDE:QUINONE OXIDOREDUCTASE"/>
    <property type="match status" value="1"/>
</dbReference>
<sequence length="420" mass="47034">MKHYQILIIGGGTAGITLAAQLMRKDKSLKLAIIEPSDKHYYQPAWTLVGAGTFDFKDTERDEADYIPKGVEWIKDKATAINPEANQVSTVNAGDFTYDYLIPVPGLVMAPELLPGLPEALDKGVVCSNYTDPEHTWEVLQNFKGGNAVFTQPTTPIKCGGAPQKIMYMAEEYFRKSGVRDKTNVLFATPGTVIFGVPDFAKTLNKIIFDRNILFKPFYAPIKIDPIKQEITFRYSKPGESNCTIMEGNPLGEEMVGAMDINIHYDMLHLAPPQTAPKFIRDSKISIQEGPGKGWVDVDIHTMQHLRYPNIFSLGDVAFLPTAKTGAAIRKQAPILVENLLKMIQSGKLGEHSYDGYSSCPIVTGYSKMVLCEFKYDNERASDPIITKFVDTTKEQYSMWLLKKYGLPFMYWNLMLRGKA</sequence>
<comment type="caution">
    <text evidence="2">The sequence shown here is derived from an EMBL/GenBank/DDBJ whole genome shotgun (WGS) entry which is preliminary data.</text>
</comment>
<evidence type="ECO:0000313" key="3">
    <source>
        <dbReference type="Proteomes" id="UP001500469"/>
    </source>
</evidence>
<accession>A0ABP3YI87</accession>
<evidence type="ECO:0000313" key="2">
    <source>
        <dbReference type="EMBL" id="GAA0879782.1"/>
    </source>
</evidence>
<evidence type="ECO:0000259" key="1">
    <source>
        <dbReference type="Pfam" id="PF07992"/>
    </source>
</evidence>
<dbReference type="Pfam" id="PF07992">
    <property type="entry name" value="Pyr_redox_2"/>
    <property type="match status" value="1"/>
</dbReference>
<feature type="domain" description="FAD/NAD(P)-binding" evidence="1">
    <location>
        <begin position="4"/>
        <end position="117"/>
    </location>
</feature>
<proteinExistence type="predicted"/>